<feature type="region of interest" description="Disordered" evidence="5">
    <location>
        <begin position="396"/>
        <end position="424"/>
    </location>
</feature>
<reference evidence="6" key="1">
    <citation type="submission" date="2018-09" db="EMBL/GenBank/DDBJ databases">
        <title>whole genome sequence of T. equiperdum IVM-t1 strain.</title>
        <authorList>
            <person name="Suganuma K."/>
        </authorList>
    </citation>
    <scope>NUCLEOTIDE SEQUENCE [LARGE SCALE GENOMIC DNA]</scope>
    <source>
        <strain evidence="6">IVM-t1</strain>
    </source>
</reference>
<dbReference type="GO" id="GO:0032977">
    <property type="term" value="F:membrane insertase activity"/>
    <property type="evidence" value="ECO:0007669"/>
    <property type="project" value="InterPro"/>
</dbReference>
<dbReference type="GO" id="GO:0005743">
    <property type="term" value="C:mitochondrial inner membrane"/>
    <property type="evidence" value="ECO:0007669"/>
    <property type="project" value="TreeGrafter"/>
</dbReference>
<feature type="compositionally biased region" description="Basic and acidic residues" evidence="5">
    <location>
        <begin position="404"/>
        <end position="414"/>
    </location>
</feature>
<proteinExistence type="predicted"/>
<dbReference type="EMBL" id="QSBY01000009">
    <property type="protein sequence ID" value="RHW70036.1"/>
    <property type="molecule type" value="Genomic_DNA"/>
</dbReference>
<dbReference type="PANTHER" id="PTHR12428">
    <property type="entry name" value="OXA1"/>
    <property type="match status" value="1"/>
</dbReference>
<dbReference type="Proteomes" id="UP000266743">
    <property type="component" value="Chromosome 9"/>
</dbReference>
<evidence type="ECO:0000313" key="6">
    <source>
        <dbReference type="EMBL" id="RHW70036.1"/>
    </source>
</evidence>
<accession>A0A3L6L1L0</accession>
<evidence type="ECO:0000256" key="1">
    <source>
        <dbReference type="ARBA" id="ARBA00004141"/>
    </source>
</evidence>
<keyword evidence="4" id="KW-0472">Membrane</keyword>
<comment type="subcellular location">
    <subcellularLocation>
        <location evidence="1">Membrane</location>
        <topology evidence="1">Multi-pass membrane protein</topology>
    </subcellularLocation>
</comment>
<dbReference type="GO" id="GO:0032979">
    <property type="term" value="P:protein insertion into mitochondrial inner membrane from matrix"/>
    <property type="evidence" value="ECO:0007669"/>
    <property type="project" value="TreeGrafter"/>
</dbReference>
<protein>
    <submittedName>
        <fullName evidence="6">60Kd inner membrane protein</fullName>
    </submittedName>
</protein>
<dbReference type="PANTHER" id="PTHR12428:SF65">
    <property type="entry name" value="CYTOCHROME C OXIDASE ASSEMBLY PROTEIN COX18, MITOCHONDRIAL"/>
    <property type="match status" value="1"/>
</dbReference>
<evidence type="ECO:0000256" key="4">
    <source>
        <dbReference type="ARBA" id="ARBA00023136"/>
    </source>
</evidence>
<comment type="caution">
    <text evidence="6">The sequence shown here is derived from an EMBL/GenBank/DDBJ whole genome shotgun (WGS) entry which is preliminary data.</text>
</comment>
<evidence type="ECO:0000256" key="5">
    <source>
        <dbReference type="SAM" id="MobiDB-lite"/>
    </source>
</evidence>
<keyword evidence="3" id="KW-1133">Transmembrane helix</keyword>
<dbReference type="AlphaFoldDB" id="A0A3L6L1L0"/>
<keyword evidence="2" id="KW-0812">Transmembrane</keyword>
<evidence type="ECO:0000256" key="2">
    <source>
        <dbReference type="ARBA" id="ARBA00022692"/>
    </source>
</evidence>
<organism evidence="6">
    <name type="scientific">Trypanosoma brucei equiperdum</name>
    <dbReference type="NCBI Taxonomy" id="630700"/>
    <lineage>
        <taxon>Eukaryota</taxon>
        <taxon>Discoba</taxon>
        <taxon>Euglenozoa</taxon>
        <taxon>Kinetoplastea</taxon>
        <taxon>Metakinetoplastina</taxon>
        <taxon>Trypanosomatida</taxon>
        <taxon>Trypanosomatidae</taxon>
        <taxon>Trypanosoma</taxon>
    </lineage>
</organism>
<gene>
    <name evidence="6" type="ORF">DPX39_090056800</name>
</gene>
<name>A0A3L6L1L0_9TRYP</name>
<evidence type="ECO:0000256" key="3">
    <source>
        <dbReference type="ARBA" id="ARBA00022989"/>
    </source>
</evidence>
<dbReference type="InterPro" id="IPR001708">
    <property type="entry name" value="YidC/ALB3/OXA1/COX18"/>
</dbReference>
<sequence>MRKLVRSSTVQRAMPVFCTPILTSRCTVSSNERVTYFDYLDRIWNCHWFGVSDVGIAPSQEPAFITNMFVSFQEGLNLGAPEAILLLGVLCRVATLGFSLYGERASERMRKAICKLKTPHEAYQRVYHSEGATSLDIQLAATALKGERRRVFAEEKTSNAQCLSSILGSPIVLFGMFQAKSLCENPYLEFGTSPFLWCTSLTMPDPYGILPLAFCSLTLANFELSISKELKTGWMSNVVWGARLGCLCVLPVALQFRSGVCLYFLGMGFVGLLQPILLRSNKFRSFFNFPTEGKADTNKFSYTDDGFYTRMSVQFPYVSHLFDSVAEENISRPPQPPVAPVWFGSAQSAMGYGKKRISSPASVASEKRVAFGKVLNFAAPGWKAHRAEFREEDLIPDNSCFGDKSCKSGKDGALKDAGGTRVRS</sequence>